<dbReference type="AlphaFoldDB" id="A0AA38CVS4"/>
<dbReference type="InterPro" id="IPR013320">
    <property type="entry name" value="ConA-like_dom_sf"/>
</dbReference>
<dbReference type="SUPFAM" id="SSF49899">
    <property type="entry name" value="Concanavalin A-like lectins/glucanases"/>
    <property type="match status" value="1"/>
</dbReference>
<feature type="non-terminal residue" evidence="4">
    <location>
        <position position="1"/>
    </location>
</feature>
<name>A0AA38CVS4_TAXCH</name>
<comment type="caution">
    <text evidence="4">The sequence shown here is derived from an EMBL/GenBank/DDBJ whole genome shotgun (WGS) entry which is preliminary data.</text>
</comment>
<dbReference type="Proteomes" id="UP000824469">
    <property type="component" value="Unassembled WGS sequence"/>
</dbReference>
<keyword evidence="5" id="KW-1185">Reference proteome</keyword>
<feature type="non-terminal residue" evidence="4">
    <location>
        <position position="125"/>
    </location>
</feature>
<evidence type="ECO:0000313" key="4">
    <source>
        <dbReference type="EMBL" id="KAH9304188.1"/>
    </source>
</evidence>
<dbReference type="GO" id="GO:0030246">
    <property type="term" value="F:carbohydrate binding"/>
    <property type="evidence" value="ECO:0007669"/>
    <property type="project" value="UniProtKB-KW"/>
</dbReference>
<dbReference type="Pfam" id="PF00139">
    <property type="entry name" value="Lectin_legB"/>
    <property type="match status" value="1"/>
</dbReference>
<dbReference type="InterPro" id="IPR050258">
    <property type="entry name" value="Leguminous_Lectin"/>
</dbReference>
<accession>A0AA38CVS4</accession>
<reference evidence="4 5" key="1">
    <citation type="journal article" date="2021" name="Nat. Plants">
        <title>The Taxus genome provides insights into paclitaxel biosynthesis.</title>
        <authorList>
            <person name="Xiong X."/>
            <person name="Gou J."/>
            <person name="Liao Q."/>
            <person name="Li Y."/>
            <person name="Zhou Q."/>
            <person name="Bi G."/>
            <person name="Li C."/>
            <person name="Du R."/>
            <person name="Wang X."/>
            <person name="Sun T."/>
            <person name="Guo L."/>
            <person name="Liang H."/>
            <person name="Lu P."/>
            <person name="Wu Y."/>
            <person name="Zhang Z."/>
            <person name="Ro D.K."/>
            <person name="Shang Y."/>
            <person name="Huang S."/>
            <person name="Yan J."/>
        </authorList>
    </citation>
    <scope>NUCLEOTIDE SEQUENCE [LARGE SCALE GENOMIC DNA]</scope>
    <source>
        <strain evidence="4">Ta-2019</strain>
    </source>
</reference>
<protein>
    <recommendedName>
        <fullName evidence="3">Legume lectin domain-containing protein</fullName>
    </recommendedName>
</protein>
<evidence type="ECO:0000256" key="2">
    <source>
        <dbReference type="ARBA" id="ARBA00022734"/>
    </source>
</evidence>
<feature type="domain" description="Legume lectin" evidence="3">
    <location>
        <begin position="10"/>
        <end position="125"/>
    </location>
</feature>
<dbReference type="InterPro" id="IPR001220">
    <property type="entry name" value="Legume_lectin_dom"/>
</dbReference>
<comment type="similarity">
    <text evidence="1">Belongs to the leguminous lectin family.</text>
</comment>
<dbReference type="Gene3D" id="2.60.120.200">
    <property type="match status" value="1"/>
</dbReference>
<dbReference type="PANTHER" id="PTHR32401">
    <property type="entry name" value="CONCANAVALIN A-LIKE LECTIN FAMILY PROTEIN"/>
    <property type="match status" value="1"/>
</dbReference>
<evidence type="ECO:0000256" key="1">
    <source>
        <dbReference type="ARBA" id="ARBA00007606"/>
    </source>
</evidence>
<dbReference type="EMBL" id="JAHRHJ020000008">
    <property type="protein sequence ID" value="KAH9304188.1"/>
    <property type="molecule type" value="Genomic_DNA"/>
</dbReference>
<keyword evidence="2" id="KW-0430">Lectin</keyword>
<dbReference type="PANTHER" id="PTHR32401:SF49">
    <property type="entry name" value="OS10G0129200 PROTEIN"/>
    <property type="match status" value="1"/>
</dbReference>
<organism evidence="4 5">
    <name type="scientific">Taxus chinensis</name>
    <name type="common">Chinese yew</name>
    <name type="synonym">Taxus wallichiana var. chinensis</name>
    <dbReference type="NCBI Taxonomy" id="29808"/>
    <lineage>
        <taxon>Eukaryota</taxon>
        <taxon>Viridiplantae</taxon>
        <taxon>Streptophyta</taxon>
        <taxon>Embryophyta</taxon>
        <taxon>Tracheophyta</taxon>
        <taxon>Spermatophyta</taxon>
        <taxon>Pinopsida</taxon>
        <taxon>Pinidae</taxon>
        <taxon>Conifers II</taxon>
        <taxon>Cupressales</taxon>
        <taxon>Taxaceae</taxon>
        <taxon>Taxus</taxon>
    </lineage>
</organism>
<sequence>AEILSFVFPPRDDLQSTEDADIRGEDRIELTRNEASVNLSNSYGWAVYNKPVPLWVTSSRALATFSTHFPFVIGQRSDGENGYGDGLAFFMAPFDLQQPLQAVGGGLGLFNATTQNGSFYQMVAV</sequence>
<evidence type="ECO:0000313" key="5">
    <source>
        <dbReference type="Proteomes" id="UP000824469"/>
    </source>
</evidence>
<gene>
    <name evidence="4" type="ORF">KI387_008592</name>
</gene>
<proteinExistence type="inferred from homology"/>
<evidence type="ECO:0000259" key="3">
    <source>
        <dbReference type="Pfam" id="PF00139"/>
    </source>
</evidence>